<proteinExistence type="predicted"/>
<comment type="caution">
    <text evidence="2">The sequence shown here is derived from an EMBL/GenBank/DDBJ whole genome shotgun (WGS) entry which is preliminary data.</text>
</comment>
<evidence type="ECO:0000256" key="1">
    <source>
        <dbReference type="SAM" id="MobiDB-lite"/>
    </source>
</evidence>
<feature type="region of interest" description="Disordered" evidence="1">
    <location>
        <begin position="42"/>
        <end position="64"/>
    </location>
</feature>
<accession>A0A8S3WS89</accession>
<dbReference type="EMBL" id="CAJQZP010000643">
    <property type="protein sequence ID" value="CAG4974107.1"/>
    <property type="molecule type" value="Genomic_DNA"/>
</dbReference>
<dbReference type="AlphaFoldDB" id="A0A8S3WS89"/>
<gene>
    <name evidence="2" type="ORF">PAPOLLO_LOCUS8872</name>
</gene>
<name>A0A8S3WS89_PARAO</name>
<organism evidence="2 3">
    <name type="scientific">Parnassius apollo</name>
    <name type="common">Apollo butterfly</name>
    <name type="synonym">Papilio apollo</name>
    <dbReference type="NCBI Taxonomy" id="110799"/>
    <lineage>
        <taxon>Eukaryota</taxon>
        <taxon>Metazoa</taxon>
        <taxon>Ecdysozoa</taxon>
        <taxon>Arthropoda</taxon>
        <taxon>Hexapoda</taxon>
        <taxon>Insecta</taxon>
        <taxon>Pterygota</taxon>
        <taxon>Neoptera</taxon>
        <taxon>Endopterygota</taxon>
        <taxon>Lepidoptera</taxon>
        <taxon>Glossata</taxon>
        <taxon>Ditrysia</taxon>
        <taxon>Papilionoidea</taxon>
        <taxon>Papilionidae</taxon>
        <taxon>Parnassiinae</taxon>
        <taxon>Parnassini</taxon>
        <taxon>Parnassius</taxon>
        <taxon>Parnassius</taxon>
    </lineage>
</organism>
<sequence>MPRKRKSSLSRVSSQRQAKRLAISLESLEDAELRRQEKAERQAVFRASETSSQRQQRRLEQAERQATLRAIETLCSKSAKAIRTSGTSGRLKSSGNT</sequence>
<protein>
    <submittedName>
        <fullName evidence="2">(apollo) hypothetical protein</fullName>
    </submittedName>
</protein>
<dbReference type="Proteomes" id="UP000691718">
    <property type="component" value="Unassembled WGS sequence"/>
</dbReference>
<evidence type="ECO:0000313" key="2">
    <source>
        <dbReference type="EMBL" id="CAG4974107.1"/>
    </source>
</evidence>
<reference evidence="2" key="1">
    <citation type="submission" date="2021-04" db="EMBL/GenBank/DDBJ databases">
        <authorList>
            <person name="Tunstrom K."/>
        </authorList>
    </citation>
    <scope>NUCLEOTIDE SEQUENCE</scope>
</reference>
<keyword evidence="3" id="KW-1185">Reference proteome</keyword>
<evidence type="ECO:0000313" key="3">
    <source>
        <dbReference type="Proteomes" id="UP000691718"/>
    </source>
</evidence>